<organism evidence="1 2">
    <name type="scientific">Lithospermum erythrorhizon</name>
    <name type="common">Purple gromwell</name>
    <name type="synonym">Lithospermum officinale var. erythrorhizon</name>
    <dbReference type="NCBI Taxonomy" id="34254"/>
    <lineage>
        <taxon>Eukaryota</taxon>
        <taxon>Viridiplantae</taxon>
        <taxon>Streptophyta</taxon>
        <taxon>Embryophyta</taxon>
        <taxon>Tracheophyta</taxon>
        <taxon>Spermatophyta</taxon>
        <taxon>Magnoliopsida</taxon>
        <taxon>eudicotyledons</taxon>
        <taxon>Gunneridae</taxon>
        <taxon>Pentapetalae</taxon>
        <taxon>asterids</taxon>
        <taxon>lamiids</taxon>
        <taxon>Boraginales</taxon>
        <taxon>Boraginaceae</taxon>
        <taxon>Boraginoideae</taxon>
        <taxon>Lithospermeae</taxon>
        <taxon>Lithospermum</taxon>
    </lineage>
</organism>
<accession>A0AAV3PHN5</accession>
<protein>
    <submittedName>
        <fullName evidence="1">Uncharacterized protein</fullName>
    </submittedName>
</protein>
<evidence type="ECO:0000313" key="1">
    <source>
        <dbReference type="EMBL" id="GAA0151165.1"/>
    </source>
</evidence>
<name>A0AAV3PHN5_LITER</name>
<keyword evidence="2" id="KW-1185">Reference proteome</keyword>
<dbReference type="PANTHER" id="PTHR33710">
    <property type="entry name" value="BNAC02G09200D PROTEIN"/>
    <property type="match status" value="1"/>
</dbReference>
<proteinExistence type="predicted"/>
<comment type="caution">
    <text evidence="1">The sequence shown here is derived from an EMBL/GenBank/DDBJ whole genome shotgun (WGS) entry which is preliminary data.</text>
</comment>
<dbReference type="AlphaFoldDB" id="A0AAV3PHN5"/>
<evidence type="ECO:0000313" key="2">
    <source>
        <dbReference type="Proteomes" id="UP001454036"/>
    </source>
</evidence>
<dbReference type="InterPro" id="IPR036691">
    <property type="entry name" value="Endo/exonu/phosph_ase_sf"/>
</dbReference>
<sequence length="184" mass="21185">MKENEHMVSLISGERLSENPQINVVSNGKLYYVTLGNVASEVENRKKLWEGLSLIANDNLSWLVMKDFNCIVDPLESMDCKPHKGLEDFRNWIANCHVEDVGYIGFIYTWTTGRKFKRLDMVLLNPGCVDRFSSVNVRRLARTGSDHTPLKVDCGRFSEKPKSSFRVQNMWILHEGFMQIVVED</sequence>
<dbReference type="PANTHER" id="PTHR33710:SF79">
    <property type="entry name" value="OS06G0205337 PROTEIN"/>
    <property type="match status" value="1"/>
</dbReference>
<dbReference type="EMBL" id="BAABME010001730">
    <property type="protein sequence ID" value="GAA0151165.1"/>
    <property type="molecule type" value="Genomic_DNA"/>
</dbReference>
<reference evidence="1 2" key="1">
    <citation type="submission" date="2024-01" db="EMBL/GenBank/DDBJ databases">
        <title>The complete chloroplast genome sequence of Lithospermum erythrorhizon: insights into the phylogenetic relationship among Boraginaceae species and the maternal lineages of purple gromwells.</title>
        <authorList>
            <person name="Okada T."/>
            <person name="Watanabe K."/>
        </authorList>
    </citation>
    <scope>NUCLEOTIDE SEQUENCE [LARGE SCALE GENOMIC DNA]</scope>
</reference>
<dbReference type="Proteomes" id="UP001454036">
    <property type="component" value="Unassembled WGS sequence"/>
</dbReference>
<dbReference type="SUPFAM" id="SSF56219">
    <property type="entry name" value="DNase I-like"/>
    <property type="match status" value="1"/>
</dbReference>
<dbReference type="Gene3D" id="3.60.10.10">
    <property type="entry name" value="Endonuclease/exonuclease/phosphatase"/>
    <property type="match status" value="1"/>
</dbReference>
<gene>
    <name evidence="1" type="ORF">LIER_09945</name>
</gene>